<organism evidence="1 2">
    <name type="scientific">Actibacterium naphthalenivorans</name>
    <dbReference type="NCBI Taxonomy" id="1614693"/>
    <lineage>
        <taxon>Bacteria</taxon>
        <taxon>Pseudomonadati</taxon>
        <taxon>Pseudomonadota</taxon>
        <taxon>Alphaproteobacteria</taxon>
        <taxon>Rhodobacterales</taxon>
        <taxon>Roseobacteraceae</taxon>
        <taxon>Actibacterium</taxon>
    </lineage>
</organism>
<comment type="caution">
    <text evidence="1">The sequence shown here is derived from an EMBL/GenBank/DDBJ whole genome shotgun (WGS) entry which is preliminary data.</text>
</comment>
<accession>A0A840C898</accession>
<evidence type="ECO:0000313" key="2">
    <source>
        <dbReference type="Proteomes" id="UP000585681"/>
    </source>
</evidence>
<reference evidence="1" key="1">
    <citation type="submission" date="2020-08" db="EMBL/GenBank/DDBJ databases">
        <title>Genomic Encyclopedia of Type Strains, Phase IV (KMG-IV): sequencing the most valuable type-strain genomes for metagenomic binning, comparative biology and taxonomic classification.</title>
        <authorList>
            <person name="Goeker M."/>
        </authorList>
    </citation>
    <scope>NUCLEOTIDE SEQUENCE [LARGE SCALE GENOMIC DNA]</scope>
    <source>
        <strain evidence="1">DSM 105040</strain>
    </source>
</reference>
<dbReference type="EMBL" id="JACIEQ010000001">
    <property type="protein sequence ID" value="MBB4021093.1"/>
    <property type="molecule type" value="Genomic_DNA"/>
</dbReference>
<dbReference type="RefSeq" id="WP_082386498.1">
    <property type="nucleotide sequence ID" value="NZ_JACIEQ010000001.1"/>
</dbReference>
<evidence type="ECO:0000313" key="1">
    <source>
        <dbReference type="EMBL" id="MBB4021093.1"/>
    </source>
</evidence>
<proteinExistence type="predicted"/>
<dbReference type="AlphaFoldDB" id="A0A840C898"/>
<dbReference type="Proteomes" id="UP000585681">
    <property type="component" value="Unassembled WGS sequence"/>
</dbReference>
<sequence>MTFSKAANLLRVADMATSRYDRIRLQDVTDEFGCEHRTAQRMVHAFEAVFPQVNVTGHQRLVKGVSLALPRRPVRQFLVLGMNGNRWPHSPGSDPFFTEAEIALIRQKTGLQLNGRRGKLARGLELFRRQPPAAPAGPDR</sequence>
<protein>
    <submittedName>
        <fullName evidence="1">Uncharacterized protein</fullName>
    </submittedName>
</protein>
<keyword evidence="2" id="KW-1185">Reference proteome</keyword>
<name>A0A840C898_9RHOB</name>
<gene>
    <name evidence="1" type="ORF">GGR17_000884</name>
</gene>